<sequence>MMMRLPGIVFMTMALTVPTAAAAPDNWCVSSLRGTWDGGACLVTVTSNSKATMDISVQLPDEVIDDSTVGPVLRAYAERRVSEWRKAGDTNVRDSSSAIDSRVYVHSNSVKSVVLHEVWRTEGTNANNAYRTFTFDLAQGRRLVLADLFRPGVDPRTALPPLARPFLLDALDAAAPPHDPGSYPFATQEWEPQPDGSGYSGEYRAFALTGDELILYMPDVPMAHENPTPRDRLVWSMDGGAVTVRIPLPSLRPILRAGL</sequence>
<evidence type="ECO:0000313" key="2">
    <source>
        <dbReference type="EMBL" id="BAX96193.1"/>
    </source>
</evidence>
<evidence type="ECO:0000313" key="3">
    <source>
        <dbReference type="Proteomes" id="UP000217954"/>
    </source>
</evidence>
<name>A0A1Z4ETC8_9MYCO</name>
<keyword evidence="1" id="KW-0732">Signal</keyword>
<dbReference type="KEGG" id="mste:MSTE_00858"/>
<gene>
    <name evidence="2" type="ORF">MSTE_00858</name>
</gene>
<dbReference type="Proteomes" id="UP000217954">
    <property type="component" value="Chromosome"/>
</dbReference>
<dbReference type="EMBL" id="AP018165">
    <property type="protein sequence ID" value="BAX96193.1"/>
    <property type="molecule type" value="Genomic_DNA"/>
</dbReference>
<dbReference type="Gene3D" id="3.30.565.40">
    <property type="entry name" value="Fervidobacterium nodosum Rt17-B1 like"/>
    <property type="match status" value="1"/>
</dbReference>
<organism evidence="2 3">
    <name type="scientific">[Mycobacterium] stephanolepidis</name>
    <dbReference type="NCBI Taxonomy" id="1520670"/>
    <lineage>
        <taxon>Bacteria</taxon>
        <taxon>Bacillati</taxon>
        <taxon>Actinomycetota</taxon>
        <taxon>Actinomycetes</taxon>
        <taxon>Mycobacteriales</taxon>
        <taxon>Mycobacteriaceae</taxon>
        <taxon>Mycobacteroides</taxon>
    </lineage>
</organism>
<reference evidence="3" key="1">
    <citation type="journal article" date="2017" name="Genome Announc.">
        <title>Complete Genome Sequence of Mycobacterium stephanolepidis.</title>
        <authorList>
            <person name="Fukano H."/>
            <person name="Yoshida M."/>
            <person name="Katayama Y."/>
            <person name="Omatsu T."/>
            <person name="Mizutani T."/>
            <person name="Kurata O."/>
            <person name="Wada S."/>
            <person name="Hoshino Y."/>
        </authorList>
    </citation>
    <scope>NUCLEOTIDE SEQUENCE [LARGE SCALE GENOMIC DNA]</scope>
    <source>
        <strain evidence="3">NJB0901</strain>
    </source>
</reference>
<evidence type="ECO:0000256" key="1">
    <source>
        <dbReference type="SAM" id="SignalP"/>
    </source>
</evidence>
<accession>A0A1Z4ETC8</accession>
<feature type="signal peptide" evidence="1">
    <location>
        <begin position="1"/>
        <end position="22"/>
    </location>
</feature>
<dbReference type="RefSeq" id="WP_231896988.1">
    <property type="nucleotide sequence ID" value="NZ_AP018165.1"/>
</dbReference>
<proteinExistence type="predicted"/>
<reference evidence="2 3" key="2">
    <citation type="journal article" date="2017" name="Int. J. Syst. Evol. Microbiol.">
        <title>Mycobacterium stephanolepidis sp. nov., a rapidly growing species related to Mycobacterium chelonae, isolated from marine teleost fish, Stephanolepis cirrhifer.</title>
        <authorList>
            <person name="Fukano H."/>
            <person name="Wada S."/>
            <person name="Kurata O."/>
            <person name="Katayama K."/>
            <person name="Fujiwara N."/>
            <person name="Hoshino Y."/>
        </authorList>
    </citation>
    <scope>NUCLEOTIDE SEQUENCE [LARGE SCALE GENOMIC DNA]</scope>
    <source>
        <strain evidence="2 3">NJB0901</strain>
    </source>
</reference>
<dbReference type="AlphaFoldDB" id="A0A1Z4ETC8"/>
<protein>
    <submittedName>
        <fullName evidence="2">Uncharacterized protein</fullName>
    </submittedName>
</protein>
<keyword evidence="3" id="KW-1185">Reference proteome</keyword>
<feature type="chain" id="PRO_5012351187" evidence="1">
    <location>
        <begin position="23"/>
        <end position="259"/>
    </location>
</feature>